<keyword evidence="2" id="KW-1185">Reference proteome</keyword>
<sequence>MLHTARRLKWVDQEFEMCVFTDDNFNQAHDEMVVNLQRELSNADILVIVGVTNEICQVDSGQQPKHPKHNHL</sequence>
<reference evidence="1" key="1">
    <citation type="journal article" date="2022" name="Plant J.">
        <title>Strategies of tolerance reflected in two North American maple genomes.</title>
        <authorList>
            <person name="McEvoy S.L."/>
            <person name="Sezen U.U."/>
            <person name="Trouern-Trend A."/>
            <person name="McMahon S.M."/>
            <person name="Schaberg P.G."/>
            <person name="Yang J."/>
            <person name="Wegrzyn J.L."/>
            <person name="Swenson N.G."/>
        </authorList>
    </citation>
    <scope>NUCLEOTIDE SEQUENCE</scope>
    <source>
        <strain evidence="1">NS2018</strain>
    </source>
</reference>
<comment type="caution">
    <text evidence="1">The sequence shown here is derived from an EMBL/GenBank/DDBJ whole genome shotgun (WGS) entry which is preliminary data.</text>
</comment>
<reference evidence="1" key="2">
    <citation type="submission" date="2023-06" db="EMBL/GenBank/DDBJ databases">
        <authorList>
            <person name="Swenson N.G."/>
            <person name="Wegrzyn J.L."/>
            <person name="Mcevoy S.L."/>
        </authorList>
    </citation>
    <scope>NUCLEOTIDE SEQUENCE</scope>
    <source>
        <strain evidence="1">NS2018</strain>
        <tissue evidence="1">Leaf</tissue>
    </source>
</reference>
<dbReference type="EMBL" id="JAUESC010000388">
    <property type="protein sequence ID" value="KAK0571221.1"/>
    <property type="molecule type" value="Genomic_DNA"/>
</dbReference>
<organism evidence="1 2">
    <name type="scientific">Acer saccharum</name>
    <name type="common">Sugar maple</name>
    <dbReference type="NCBI Taxonomy" id="4024"/>
    <lineage>
        <taxon>Eukaryota</taxon>
        <taxon>Viridiplantae</taxon>
        <taxon>Streptophyta</taxon>
        <taxon>Embryophyta</taxon>
        <taxon>Tracheophyta</taxon>
        <taxon>Spermatophyta</taxon>
        <taxon>Magnoliopsida</taxon>
        <taxon>eudicotyledons</taxon>
        <taxon>Gunneridae</taxon>
        <taxon>Pentapetalae</taxon>
        <taxon>rosids</taxon>
        <taxon>malvids</taxon>
        <taxon>Sapindales</taxon>
        <taxon>Sapindaceae</taxon>
        <taxon>Hippocastanoideae</taxon>
        <taxon>Acereae</taxon>
        <taxon>Acer</taxon>
    </lineage>
</organism>
<proteinExistence type="predicted"/>
<name>A0AA39RDE7_ACESA</name>
<gene>
    <name evidence="1" type="ORF">LWI29_012663</name>
</gene>
<evidence type="ECO:0000313" key="2">
    <source>
        <dbReference type="Proteomes" id="UP001168877"/>
    </source>
</evidence>
<protein>
    <submittedName>
        <fullName evidence="1">Uncharacterized protein</fullName>
    </submittedName>
</protein>
<evidence type="ECO:0000313" key="1">
    <source>
        <dbReference type="EMBL" id="KAK0571221.1"/>
    </source>
</evidence>
<dbReference type="Proteomes" id="UP001168877">
    <property type="component" value="Unassembled WGS sequence"/>
</dbReference>
<dbReference type="AlphaFoldDB" id="A0AA39RDE7"/>
<accession>A0AA39RDE7</accession>